<name>A0A4Y2TL41_ARAVE</name>
<reference evidence="1 2" key="1">
    <citation type="journal article" date="2019" name="Sci. Rep.">
        <title>Orb-weaving spider Araneus ventricosus genome elucidates the spidroin gene catalogue.</title>
        <authorList>
            <person name="Kono N."/>
            <person name="Nakamura H."/>
            <person name="Ohtoshi R."/>
            <person name="Moran D.A.P."/>
            <person name="Shinohara A."/>
            <person name="Yoshida Y."/>
            <person name="Fujiwara M."/>
            <person name="Mori M."/>
            <person name="Tomita M."/>
            <person name="Arakawa K."/>
        </authorList>
    </citation>
    <scope>NUCLEOTIDE SEQUENCE [LARGE SCALE GENOMIC DNA]</scope>
</reference>
<comment type="caution">
    <text evidence="1">The sequence shown here is derived from an EMBL/GenBank/DDBJ whole genome shotgun (WGS) entry which is preliminary data.</text>
</comment>
<keyword evidence="2" id="KW-1185">Reference proteome</keyword>
<organism evidence="1 2">
    <name type="scientific">Araneus ventricosus</name>
    <name type="common">Orbweaver spider</name>
    <name type="synonym">Epeira ventricosa</name>
    <dbReference type="NCBI Taxonomy" id="182803"/>
    <lineage>
        <taxon>Eukaryota</taxon>
        <taxon>Metazoa</taxon>
        <taxon>Ecdysozoa</taxon>
        <taxon>Arthropoda</taxon>
        <taxon>Chelicerata</taxon>
        <taxon>Arachnida</taxon>
        <taxon>Araneae</taxon>
        <taxon>Araneomorphae</taxon>
        <taxon>Entelegynae</taxon>
        <taxon>Araneoidea</taxon>
        <taxon>Araneidae</taxon>
        <taxon>Araneus</taxon>
    </lineage>
</organism>
<dbReference type="EMBL" id="BGPR01029519">
    <property type="protein sequence ID" value="GBO01329.1"/>
    <property type="molecule type" value="Genomic_DNA"/>
</dbReference>
<sequence length="86" mass="9728">MGHTKVMWDKMYVLLMPLASKADQFKISPTRTPLTPVSPILLPPHLTTMTIYVTERRSNKMISLLSNKMTPPVLESGCRFHSSKKA</sequence>
<gene>
    <name evidence="1" type="ORF">AVEN_37693_1</name>
</gene>
<dbReference type="AlphaFoldDB" id="A0A4Y2TL41"/>
<protein>
    <submittedName>
        <fullName evidence="1">Uncharacterized protein</fullName>
    </submittedName>
</protein>
<proteinExistence type="predicted"/>
<evidence type="ECO:0000313" key="2">
    <source>
        <dbReference type="Proteomes" id="UP000499080"/>
    </source>
</evidence>
<dbReference type="Proteomes" id="UP000499080">
    <property type="component" value="Unassembled WGS sequence"/>
</dbReference>
<evidence type="ECO:0000313" key="1">
    <source>
        <dbReference type="EMBL" id="GBO01329.1"/>
    </source>
</evidence>
<accession>A0A4Y2TL41</accession>